<keyword evidence="1" id="KW-1133">Transmembrane helix</keyword>
<protein>
    <submittedName>
        <fullName evidence="2">Uncharacterized protein</fullName>
    </submittedName>
</protein>
<organism evidence="2 3">
    <name type="scientific">Urinicoccus massiliensis</name>
    <dbReference type="NCBI Taxonomy" id="1723382"/>
    <lineage>
        <taxon>Bacteria</taxon>
        <taxon>Bacillati</taxon>
        <taxon>Bacillota</taxon>
        <taxon>Tissierellia</taxon>
        <taxon>Tissierellales</taxon>
        <taxon>Peptoniphilaceae</taxon>
        <taxon>Urinicoccus</taxon>
    </lineage>
</organism>
<dbReference type="AlphaFoldDB" id="A0A8H2M731"/>
<keyword evidence="1" id="KW-0472">Membrane</keyword>
<feature type="transmembrane region" description="Helical" evidence="1">
    <location>
        <begin position="77"/>
        <end position="95"/>
    </location>
</feature>
<dbReference type="RefSeq" id="WP_034439487.1">
    <property type="nucleotide sequence ID" value="NZ_CAACYI010000001.1"/>
</dbReference>
<evidence type="ECO:0000256" key="1">
    <source>
        <dbReference type="SAM" id="Phobius"/>
    </source>
</evidence>
<evidence type="ECO:0000313" key="2">
    <source>
        <dbReference type="EMBL" id="VFB16026.1"/>
    </source>
</evidence>
<feature type="transmembrane region" description="Helical" evidence="1">
    <location>
        <begin position="46"/>
        <end position="65"/>
    </location>
</feature>
<gene>
    <name evidence="2" type="ORF">NCTC13150_00540</name>
</gene>
<name>A0A8H2M731_9FIRM</name>
<sequence>MLKKILILINSLYLICLTGPMVLNYLPHYDQLARVYAFKRSLEGFLSGNYGLVFSLGYLVCLLSLGLAMGKKTKRNLALASLALVNLALCLPLLYEAARVLIF</sequence>
<dbReference type="Proteomes" id="UP000377798">
    <property type="component" value="Unassembled WGS sequence"/>
</dbReference>
<dbReference type="EMBL" id="CAACYI010000001">
    <property type="protein sequence ID" value="VFB16026.1"/>
    <property type="molecule type" value="Genomic_DNA"/>
</dbReference>
<feature type="transmembrane region" description="Helical" evidence="1">
    <location>
        <begin position="7"/>
        <end position="26"/>
    </location>
</feature>
<keyword evidence="3" id="KW-1185">Reference proteome</keyword>
<evidence type="ECO:0000313" key="3">
    <source>
        <dbReference type="Proteomes" id="UP000377798"/>
    </source>
</evidence>
<accession>A0A8H2M731</accession>
<proteinExistence type="predicted"/>
<keyword evidence="1" id="KW-0812">Transmembrane</keyword>
<comment type="caution">
    <text evidence="2">The sequence shown here is derived from an EMBL/GenBank/DDBJ whole genome shotgun (WGS) entry which is preliminary data.</text>
</comment>
<reference evidence="2 3" key="1">
    <citation type="submission" date="2019-02" db="EMBL/GenBank/DDBJ databases">
        <authorList>
            <consortium name="Pathogen Informatics"/>
        </authorList>
    </citation>
    <scope>NUCLEOTIDE SEQUENCE [LARGE SCALE GENOMIC DNA]</scope>
    <source>
        <strain evidence="2 3">3012STDY7089603</strain>
    </source>
</reference>